<dbReference type="Proteomes" id="UP000670092">
    <property type="component" value="Unassembled WGS sequence"/>
</dbReference>
<proteinExistence type="predicted"/>
<evidence type="ECO:0000313" key="1">
    <source>
        <dbReference type="EMBL" id="KAG5304970.1"/>
    </source>
</evidence>
<dbReference type="AlphaFoldDB" id="A0A8H8D7K9"/>
<evidence type="ECO:0000313" key="2">
    <source>
        <dbReference type="Proteomes" id="UP000670092"/>
    </source>
</evidence>
<gene>
    <name evidence="1" type="ORF">I7I52_03485</name>
</gene>
<name>A0A8H8D7K9_AJECA</name>
<accession>A0A8H8D7K9</accession>
<reference evidence="1 2" key="1">
    <citation type="submission" date="2021-01" db="EMBL/GenBank/DDBJ databases">
        <title>Chromosome-level genome assembly of a human fungal pathogen reveals clustering of transcriptionally co-regulated genes.</title>
        <authorList>
            <person name="Voorhies M."/>
            <person name="Cohen S."/>
            <person name="Shea T.P."/>
            <person name="Petrus S."/>
            <person name="Munoz J.F."/>
            <person name="Poplawski S."/>
            <person name="Goldman W.E."/>
            <person name="Michael T."/>
            <person name="Cuomo C.A."/>
            <person name="Sil A."/>
            <person name="Beyhan S."/>
        </authorList>
    </citation>
    <scope>NUCLEOTIDE SEQUENCE [LARGE SCALE GENOMIC DNA]</scope>
    <source>
        <strain evidence="1 2">G184AR</strain>
    </source>
</reference>
<dbReference type="EMBL" id="JAEVHI010000001">
    <property type="protein sequence ID" value="KAG5304970.1"/>
    <property type="molecule type" value="Genomic_DNA"/>
</dbReference>
<sequence length="111" mass="12867">MRAWCSMPSFLFPRRLYCDVTSSLFLFSKYFFHFHPSLQERKHLPSAAPSPLRLSNYWGLVLRSKMRTTEKSLVMFHRTGAIKPTLSVNPNFPPFTSGLMPLLVGELDFCH</sequence>
<dbReference type="VEuPathDB" id="FungiDB:I7I52_03485"/>
<organism evidence="1 2">
    <name type="scientific">Ajellomyces capsulatus</name>
    <name type="common">Darling's disease fungus</name>
    <name type="synonym">Histoplasma capsulatum</name>
    <dbReference type="NCBI Taxonomy" id="5037"/>
    <lineage>
        <taxon>Eukaryota</taxon>
        <taxon>Fungi</taxon>
        <taxon>Dikarya</taxon>
        <taxon>Ascomycota</taxon>
        <taxon>Pezizomycotina</taxon>
        <taxon>Eurotiomycetes</taxon>
        <taxon>Eurotiomycetidae</taxon>
        <taxon>Onygenales</taxon>
        <taxon>Ajellomycetaceae</taxon>
        <taxon>Histoplasma</taxon>
    </lineage>
</organism>
<comment type="caution">
    <text evidence="1">The sequence shown here is derived from an EMBL/GenBank/DDBJ whole genome shotgun (WGS) entry which is preliminary data.</text>
</comment>
<protein>
    <submittedName>
        <fullName evidence="1">Uncharacterized protein</fullName>
    </submittedName>
</protein>